<dbReference type="Gene3D" id="2.40.128.20">
    <property type="match status" value="1"/>
</dbReference>
<dbReference type="InterPro" id="IPR012674">
    <property type="entry name" value="Calycin"/>
</dbReference>
<comment type="caution">
    <text evidence="1">The sequence shown here is derived from an EMBL/GenBank/DDBJ whole genome shotgun (WGS) entry which is preliminary data.</text>
</comment>
<proteinExistence type="predicted"/>
<dbReference type="SUPFAM" id="SSF50814">
    <property type="entry name" value="Lipocalins"/>
    <property type="match status" value="1"/>
</dbReference>
<sequence>MEDCAKKERKAGKKLHLTIRGIQTGFGEEEVTEIATTADYFHRAGKHYIFYEERTEEGHIIKNRLTIDSDRVELKKSGAGESLLRFRFGHSQPCRYHSPAGPLELMSDTKRIDFHRDKKGIRLHLDYSFYAAGMLMSEYRLTVSGRFI</sequence>
<dbReference type="AlphaFoldDB" id="A0A9D1X365"/>
<evidence type="ECO:0000313" key="2">
    <source>
        <dbReference type="Proteomes" id="UP000886805"/>
    </source>
</evidence>
<protein>
    <submittedName>
        <fullName evidence="1">DUF1934 domain-containing protein</fullName>
    </submittedName>
</protein>
<organism evidence="1 2">
    <name type="scientific">Candidatus Anaerobutyricum stercoripullorum</name>
    <dbReference type="NCBI Taxonomy" id="2838456"/>
    <lineage>
        <taxon>Bacteria</taxon>
        <taxon>Bacillati</taxon>
        <taxon>Bacillota</taxon>
        <taxon>Clostridia</taxon>
        <taxon>Lachnospirales</taxon>
        <taxon>Lachnospiraceae</taxon>
        <taxon>Anaerobutyricum</taxon>
    </lineage>
</organism>
<evidence type="ECO:0000313" key="1">
    <source>
        <dbReference type="EMBL" id="HIX72113.1"/>
    </source>
</evidence>
<dbReference type="EMBL" id="DXEQ01000105">
    <property type="protein sequence ID" value="HIX72113.1"/>
    <property type="molecule type" value="Genomic_DNA"/>
</dbReference>
<dbReference type="Proteomes" id="UP000886805">
    <property type="component" value="Unassembled WGS sequence"/>
</dbReference>
<name>A0A9D1X365_9FIRM</name>
<accession>A0A9D1X365</accession>
<dbReference type="InterPro" id="IPR015231">
    <property type="entry name" value="DUF1934"/>
</dbReference>
<reference evidence="1" key="1">
    <citation type="journal article" date="2021" name="PeerJ">
        <title>Extensive microbial diversity within the chicken gut microbiome revealed by metagenomics and culture.</title>
        <authorList>
            <person name="Gilroy R."/>
            <person name="Ravi A."/>
            <person name="Getino M."/>
            <person name="Pursley I."/>
            <person name="Horton D.L."/>
            <person name="Alikhan N.F."/>
            <person name="Baker D."/>
            <person name="Gharbi K."/>
            <person name="Hall N."/>
            <person name="Watson M."/>
            <person name="Adriaenssens E.M."/>
            <person name="Foster-Nyarko E."/>
            <person name="Jarju S."/>
            <person name="Secka A."/>
            <person name="Antonio M."/>
            <person name="Oren A."/>
            <person name="Chaudhuri R.R."/>
            <person name="La Ragione R."/>
            <person name="Hildebrand F."/>
            <person name="Pallen M.J."/>
        </authorList>
    </citation>
    <scope>NUCLEOTIDE SEQUENCE</scope>
    <source>
        <strain evidence="1">ChiSxjej3B15-1167</strain>
    </source>
</reference>
<gene>
    <name evidence="1" type="ORF">H9849_03730</name>
</gene>
<dbReference type="Pfam" id="PF09148">
    <property type="entry name" value="DUF1934"/>
    <property type="match status" value="1"/>
</dbReference>
<reference evidence="1" key="2">
    <citation type="submission" date="2021-04" db="EMBL/GenBank/DDBJ databases">
        <authorList>
            <person name="Gilroy R."/>
        </authorList>
    </citation>
    <scope>NUCLEOTIDE SEQUENCE</scope>
    <source>
        <strain evidence="1">ChiSxjej3B15-1167</strain>
    </source>
</reference>